<proteinExistence type="predicted"/>
<dbReference type="Pfam" id="PF01300">
    <property type="entry name" value="Sua5_yciO_yrdC"/>
    <property type="match status" value="1"/>
</dbReference>
<dbReference type="eggNOG" id="COG0009">
    <property type="taxonomic scope" value="Bacteria"/>
</dbReference>
<dbReference type="SUPFAM" id="SSF55821">
    <property type="entry name" value="YrdC/RibB"/>
    <property type="match status" value="1"/>
</dbReference>
<evidence type="ECO:0000259" key="1">
    <source>
        <dbReference type="PROSITE" id="PS51163"/>
    </source>
</evidence>
<dbReference type="InterPro" id="IPR017945">
    <property type="entry name" value="DHBP_synth_RibB-like_a/b_dom"/>
</dbReference>
<dbReference type="GO" id="GO:0003725">
    <property type="term" value="F:double-stranded RNA binding"/>
    <property type="evidence" value="ECO:0007669"/>
    <property type="project" value="InterPro"/>
</dbReference>
<dbReference type="AlphaFoldDB" id="A0A059ZZJ8"/>
<dbReference type="NCBIfam" id="TIGR00057">
    <property type="entry name" value="L-threonylcarbamoyladenylate synthase"/>
    <property type="match status" value="1"/>
</dbReference>
<accession>A0A059ZZJ8</accession>
<dbReference type="RefSeq" id="WP_004872324.1">
    <property type="nucleotide sequence ID" value="NZ_CP005986.1"/>
</dbReference>
<dbReference type="KEGG" id="acz:Acaty_c1461"/>
<dbReference type="InterPro" id="IPR006070">
    <property type="entry name" value="Sua5-like_dom"/>
</dbReference>
<gene>
    <name evidence="2" type="ORF">Acaty_c1461</name>
</gene>
<name>A0A059ZZJ8_ACICK</name>
<dbReference type="PANTHER" id="PTHR42828:SF3">
    <property type="entry name" value="THREONYLCARBAMOYL-AMP SYNTHASE"/>
    <property type="match status" value="1"/>
</dbReference>
<evidence type="ECO:0000313" key="3">
    <source>
        <dbReference type="Proteomes" id="UP000005522"/>
    </source>
</evidence>
<feature type="domain" description="YrdC-like" evidence="1">
    <location>
        <begin position="14"/>
        <end position="200"/>
    </location>
</feature>
<dbReference type="HOGENOM" id="CLU_031397_3_0_6"/>
<dbReference type="Proteomes" id="UP000005522">
    <property type="component" value="Chromosome"/>
</dbReference>
<organism evidence="2 3">
    <name type="scientific">Acidithiobacillus caldus (strain ATCC 51756 / DSM 8584 / KU)</name>
    <dbReference type="NCBI Taxonomy" id="637389"/>
    <lineage>
        <taxon>Bacteria</taxon>
        <taxon>Pseudomonadati</taxon>
        <taxon>Pseudomonadota</taxon>
        <taxon>Acidithiobacillia</taxon>
        <taxon>Acidithiobacillales</taxon>
        <taxon>Acidithiobacillaceae</taxon>
        <taxon>Acidithiobacillus</taxon>
    </lineage>
</organism>
<dbReference type="InterPro" id="IPR052532">
    <property type="entry name" value="SUA5_domain"/>
</dbReference>
<protein>
    <submittedName>
        <fullName evidence="2">Putative YciO protein</fullName>
    </submittedName>
</protein>
<dbReference type="GeneID" id="92931660"/>
<dbReference type="PROSITE" id="PS51163">
    <property type="entry name" value="YRDC"/>
    <property type="match status" value="1"/>
</dbReference>
<sequence length="211" mass="23030">MAPCTQLHPVNPQSRLIAQAGDALRRGALLIYPTDSCYALGCCLWAKDAQDRLRHIRQLDIQHDLSLLFADLSQLSEYLKLDDRVYRLLRGLLPGPYTVILPATHDVPRRLADGKRRSIGARIPDSAICRALLTELGEPLMSSTLHLPGDDLPLHDPEVICARMEKRVDGILLGGEGSTVCSTVVDCTVWPPQVLREGLGDGGALRAALGL</sequence>
<dbReference type="Gene3D" id="3.90.870.10">
    <property type="entry name" value="DHBP synthase"/>
    <property type="match status" value="1"/>
</dbReference>
<evidence type="ECO:0000313" key="2">
    <source>
        <dbReference type="EMBL" id="AIA55327.1"/>
    </source>
</evidence>
<dbReference type="EMBL" id="CP005986">
    <property type="protein sequence ID" value="AIA55327.1"/>
    <property type="molecule type" value="Genomic_DNA"/>
</dbReference>
<dbReference type="PANTHER" id="PTHR42828">
    <property type="entry name" value="DHBP SYNTHASE RIBB-LIKE ALPHA/BETA DOMAIN-CONTAINING PROTEIN"/>
    <property type="match status" value="1"/>
</dbReference>
<reference evidence="2 3" key="1">
    <citation type="journal article" date="2009" name="J. Bacteriol.">
        <title>Draft genome sequence of the extremely acidophilic bacterium Acidithiobacillus caldus ATCC 51756 reveals metabolic versatility in the genus Acidithiobacillus.</title>
        <authorList>
            <person name="Valdes J."/>
            <person name="Quatrini R."/>
            <person name="Hallberg K."/>
            <person name="Dopson M."/>
            <person name="Valenzuela P.D."/>
            <person name="Holmes D.S."/>
        </authorList>
    </citation>
    <scope>NUCLEOTIDE SEQUENCE [LARGE SCALE GENOMIC DNA]</scope>
    <source>
        <strain evidence="3">ATCC 51756 / DSM 8584 / KU</strain>
    </source>
</reference>